<dbReference type="Proteomes" id="UP000199699">
    <property type="component" value="Unassembled WGS sequence"/>
</dbReference>
<evidence type="ECO:0000313" key="2">
    <source>
        <dbReference type="EMBL" id="SCL27725.1"/>
    </source>
</evidence>
<accession>A0A1C6SE27</accession>
<sequence length="228" mass="23870">MPAATTTLRVLALSVIASLTVTGCQALDDAGRALERADVVNELAARMDQALTLTYSADYQLPGGQTATITQGQQPARSAYTWPGGRVTVTEEATTRCETTDDRTVCTLEPPPAPNAKPSVVVFDEVERQGLVTPPMVMGRLTTAALDSAAVITQSDTTLAGLHATCVEVRRSADDFTACVTTDGALGSFRGEVDGKPVEVALTRYQEAVDSAAFTVPPGAGVVDRRPS</sequence>
<dbReference type="AlphaFoldDB" id="A0A1C6SE27"/>
<evidence type="ECO:0000256" key="1">
    <source>
        <dbReference type="SAM" id="SignalP"/>
    </source>
</evidence>
<dbReference type="EMBL" id="FMHT01000003">
    <property type="protein sequence ID" value="SCL27725.1"/>
    <property type="molecule type" value="Genomic_DNA"/>
</dbReference>
<proteinExistence type="predicted"/>
<protein>
    <recommendedName>
        <fullName evidence="4">Lipoprotein</fullName>
    </recommendedName>
</protein>
<dbReference type="RefSeq" id="WP_091083561.1">
    <property type="nucleotide sequence ID" value="NZ_FMHT01000003.1"/>
</dbReference>
<reference evidence="2 3" key="1">
    <citation type="submission" date="2016-06" db="EMBL/GenBank/DDBJ databases">
        <authorList>
            <person name="Kjaerup R.B."/>
            <person name="Dalgaard T.S."/>
            <person name="Juul-Madsen H.R."/>
        </authorList>
    </citation>
    <scope>NUCLEOTIDE SEQUENCE [LARGE SCALE GENOMIC DNA]</scope>
    <source>
        <strain evidence="2 3">DSM 43818</strain>
    </source>
</reference>
<keyword evidence="1" id="KW-0732">Signal</keyword>
<organism evidence="2 3">
    <name type="scientific">Micromonospora nigra</name>
    <dbReference type="NCBI Taxonomy" id="145857"/>
    <lineage>
        <taxon>Bacteria</taxon>
        <taxon>Bacillati</taxon>
        <taxon>Actinomycetota</taxon>
        <taxon>Actinomycetes</taxon>
        <taxon>Micromonosporales</taxon>
        <taxon>Micromonosporaceae</taxon>
        <taxon>Micromonospora</taxon>
    </lineage>
</organism>
<gene>
    <name evidence="2" type="ORF">GA0070616_3556</name>
</gene>
<feature type="signal peptide" evidence="1">
    <location>
        <begin position="1"/>
        <end position="26"/>
    </location>
</feature>
<dbReference type="OrthoDB" id="3401504at2"/>
<evidence type="ECO:0000313" key="3">
    <source>
        <dbReference type="Proteomes" id="UP000199699"/>
    </source>
</evidence>
<evidence type="ECO:0008006" key="4">
    <source>
        <dbReference type="Google" id="ProtNLM"/>
    </source>
</evidence>
<keyword evidence="3" id="KW-1185">Reference proteome</keyword>
<feature type="chain" id="PRO_5008745674" description="Lipoprotein" evidence="1">
    <location>
        <begin position="27"/>
        <end position="228"/>
    </location>
</feature>
<name>A0A1C6SE27_9ACTN</name>
<dbReference type="STRING" id="145857.GA0070616_3556"/>